<name>A0A6G1G7C4_9PEZI</name>
<dbReference type="AlphaFoldDB" id="A0A6G1G7C4"/>
<accession>A0A6G1G7C4</accession>
<evidence type="ECO:0000313" key="1">
    <source>
        <dbReference type="EMBL" id="KAF1813953.1"/>
    </source>
</evidence>
<organism evidence="1">
    <name type="scientific">Eremomyces bilateralis CBS 781.70</name>
    <dbReference type="NCBI Taxonomy" id="1392243"/>
    <lineage>
        <taxon>Eukaryota</taxon>
        <taxon>Fungi</taxon>
        <taxon>Dikarya</taxon>
        <taxon>Ascomycota</taxon>
        <taxon>Pezizomycotina</taxon>
        <taxon>Dothideomycetes</taxon>
        <taxon>Dothideomycetes incertae sedis</taxon>
        <taxon>Eremomycetales</taxon>
        <taxon>Eremomycetaceae</taxon>
        <taxon>Eremomyces</taxon>
    </lineage>
</organism>
<dbReference type="EMBL" id="ML975154">
    <property type="protein sequence ID" value="KAF1813953.1"/>
    <property type="molecule type" value="Genomic_DNA"/>
</dbReference>
<gene>
    <name evidence="1 3" type="ORF">P152DRAFT_299090</name>
</gene>
<protein>
    <submittedName>
        <fullName evidence="1 3">Uncharacterized protein</fullName>
    </submittedName>
</protein>
<dbReference type="Proteomes" id="UP000504638">
    <property type="component" value="Unplaced"/>
</dbReference>
<proteinExistence type="predicted"/>
<reference evidence="3" key="3">
    <citation type="submission" date="2025-04" db="UniProtKB">
        <authorList>
            <consortium name="RefSeq"/>
        </authorList>
    </citation>
    <scope>IDENTIFICATION</scope>
    <source>
        <strain evidence="3">CBS 781.70</strain>
    </source>
</reference>
<reference evidence="3" key="2">
    <citation type="submission" date="2020-04" db="EMBL/GenBank/DDBJ databases">
        <authorList>
            <consortium name="NCBI Genome Project"/>
        </authorList>
    </citation>
    <scope>NUCLEOTIDE SEQUENCE</scope>
    <source>
        <strain evidence="3">CBS 781.70</strain>
    </source>
</reference>
<dbReference type="RefSeq" id="XP_033535584.1">
    <property type="nucleotide sequence ID" value="XM_033675071.1"/>
</dbReference>
<keyword evidence="2" id="KW-1185">Reference proteome</keyword>
<evidence type="ECO:0000313" key="2">
    <source>
        <dbReference type="Proteomes" id="UP000504638"/>
    </source>
</evidence>
<sequence length="185" mass="20542">MHMFKSFVDLELDGLIGTATTPSVSVLKSRILRRRIMRCGLCGPDQMETTSSGTHEDGCGRDGSYLVVASSRIPSSRNFQASITLPSTISSPKHDLPIANPNRRPSRCFCLLPITGLIPPPNEYLGASLKTVGLARLLGELAEQLIFWHGMNWNSSLYRSCQDRRFPYTTMSTRPSHVCNIMELI</sequence>
<evidence type="ECO:0000313" key="3">
    <source>
        <dbReference type="RefSeq" id="XP_033535584.1"/>
    </source>
</evidence>
<dbReference type="GeneID" id="54415641"/>
<reference evidence="1 3" key="1">
    <citation type="submission" date="2020-01" db="EMBL/GenBank/DDBJ databases">
        <authorList>
            <consortium name="DOE Joint Genome Institute"/>
            <person name="Haridas S."/>
            <person name="Albert R."/>
            <person name="Binder M."/>
            <person name="Bloem J."/>
            <person name="Labutti K."/>
            <person name="Salamov A."/>
            <person name="Andreopoulos B."/>
            <person name="Baker S.E."/>
            <person name="Barry K."/>
            <person name="Bills G."/>
            <person name="Bluhm B.H."/>
            <person name="Cannon C."/>
            <person name="Castanera R."/>
            <person name="Culley D.E."/>
            <person name="Daum C."/>
            <person name="Ezra D."/>
            <person name="Gonzalez J.B."/>
            <person name="Henrissat B."/>
            <person name="Kuo A."/>
            <person name="Liang C."/>
            <person name="Lipzen A."/>
            <person name="Lutzoni F."/>
            <person name="Magnuson J."/>
            <person name="Mondo S."/>
            <person name="Nolan M."/>
            <person name="Ohm R."/>
            <person name="Pangilinan J."/>
            <person name="Park H.-J."/>
            <person name="Ramirez L."/>
            <person name="Alfaro M."/>
            <person name="Sun H."/>
            <person name="Tritt A."/>
            <person name="Yoshinaga Y."/>
            <person name="Zwiers L.-H."/>
            <person name="Turgeon B.G."/>
            <person name="Goodwin S.B."/>
            <person name="Spatafora J.W."/>
            <person name="Crous P.W."/>
            <person name="Grigoriev I.V."/>
        </authorList>
    </citation>
    <scope>NUCLEOTIDE SEQUENCE</scope>
    <source>
        <strain evidence="1 3">CBS 781.70</strain>
    </source>
</reference>